<evidence type="ECO:0000259" key="6">
    <source>
        <dbReference type="Pfam" id="PF00108"/>
    </source>
</evidence>
<dbReference type="InterPro" id="IPR020610">
    <property type="entry name" value="Thiolase_AS"/>
</dbReference>
<dbReference type="PROSITE" id="PS00099">
    <property type="entry name" value="THIOLASE_3"/>
    <property type="match status" value="1"/>
</dbReference>
<dbReference type="EMBL" id="CP116942">
    <property type="protein sequence ID" value="WCO68355.1"/>
    <property type="molecule type" value="Genomic_DNA"/>
</dbReference>
<proteinExistence type="inferred from homology"/>
<evidence type="ECO:0000313" key="8">
    <source>
        <dbReference type="EMBL" id="WCO68355.1"/>
    </source>
</evidence>
<feature type="active site" description="Acyl-thioester intermediate" evidence="4">
    <location>
        <position position="89"/>
    </location>
</feature>
<comment type="similarity">
    <text evidence="1 5">Belongs to the thiolase-like superfamily. Thiolase family.</text>
</comment>
<organism evidence="8 9">
    <name type="scientific">Iamia majanohamensis</name>
    <dbReference type="NCBI Taxonomy" id="467976"/>
    <lineage>
        <taxon>Bacteria</taxon>
        <taxon>Bacillati</taxon>
        <taxon>Actinomycetota</taxon>
        <taxon>Acidimicrobiia</taxon>
        <taxon>Acidimicrobiales</taxon>
        <taxon>Iamiaceae</taxon>
        <taxon>Iamia</taxon>
    </lineage>
</organism>
<dbReference type="InterPro" id="IPR020616">
    <property type="entry name" value="Thiolase_N"/>
</dbReference>
<dbReference type="NCBIfam" id="NF005889">
    <property type="entry name" value="PRK07850.1"/>
    <property type="match status" value="1"/>
</dbReference>
<protein>
    <submittedName>
        <fullName evidence="8">Steroid 3-ketoacyl-CoA thiolase</fullName>
    </submittedName>
</protein>
<keyword evidence="2 5" id="KW-0808">Transferase</keyword>
<dbReference type="PROSITE" id="PS00737">
    <property type="entry name" value="THIOLASE_2"/>
    <property type="match status" value="1"/>
</dbReference>
<dbReference type="InterPro" id="IPR020613">
    <property type="entry name" value="Thiolase_CS"/>
</dbReference>
<dbReference type="Pfam" id="PF02803">
    <property type="entry name" value="Thiolase_C"/>
    <property type="match status" value="1"/>
</dbReference>
<dbReference type="Proteomes" id="UP001216390">
    <property type="component" value="Chromosome"/>
</dbReference>
<evidence type="ECO:0000256" key="4">
    <source>
        <dbReference type="PIRSR" id="PIRSR000429-1"/>
    </source>
</evidence>
<dbReference type="AlphaFoldDB" id="A0AAE9Y7V8"/>
<dbReference type="PANTHER" id="PTHR43365">
    <property type="entry name" value="BLR7806 PROTEIN"/>
    <property type="match status" value="1"/>
</dbReference>
<evidence type="ECO:0000256" key="2">
    <source>
        <dbReference type="ARBA" id="ARBA00022679"/>
    </source>
</evidence>
<dbReference type="CDD" id="cd00751">
    <property type="entry name" value="thiolase"/>
    <property type="match status" value="1"/>
</dbReference>
<dbReference type="InterPro" id="IPR002155">
    <property type="entry name" value="Thiolase"/>
</dbReference>
<keyword evidence="3 5" id="KW-0012">Acyltransferase</keyword>
<dbReference type="InterPro" id="IPR016039">
    <property type="entry name" value="Thiolase-like"/>
</dbReference>
<sequence length="393" mass="41098">MTEVVIVEAVRTPVGRRNGALSTVHPADLLGAVQSEVLSRAGADPATVEQVVGGCVSQVGEQSFNVVRTAWLAAGLPLETAATTVDTQCGSSQQATNLATSLVGAGVADVAVACGVELMSRIPIGSNSSKKLGLGVPIPKTYFGQHEFTSQFEGAERIAERWGITRDDADAFGLRSQERAAQAWAEGRFDTQVLPVDAPDVDEEGNLLDTTHHVARDEGLRDTSLESLAKLKPVAREDGVHTAGSSSQISDGAAALLLATPERAEALGLRPRARIVDTCLVGVDPVLMLTGPMDATRRLVERTGVGVDEIDVFEVNEAFASVVLAWQKELDVDPDRVNPNGGAIALGHPLGGTGAVLLTKALHELERTDGRYALVSMCCGGGLGTGTLIERLG</sequence>
<dbReference type="RefSeq" id="WP_272737872.1">
    <property type="nucleotide sequence ID" value="NZ_CP116942.1"/>
</dbReference>
<evidence type="ECO:0000313" key="9">
    <source>
        <dbReference type="Proteomes" id="UP001216390"/>
    </source>
</evidence>
<dbReference type="GO" id="GO:0016747">
    <property type="term" value="F:acyltransferase activity, transferring groups other than amino-acyl groups"/>
    <property type="evidence" value="ECO:0007669"/>
    <property type="project" value="InterPro"/>
</dbReference>
<dbReference type="InterPro" id="IPR020617">
    <property type="entry name" value="Thiolase_C"/>
</dbReference>
<evidence type="ECO:0000256" key="5">
    <source>
        <dbReference type="RuleBase" id="RU003557"/>
    </source>
</evidence>
<dbReference type="NCBIfam" id="TIGR01930">
    <property type="entry name" value="AcCoA-C-Actrans"/>
    <property type="match status" value="1"/>
</dbReference>
<dbReference type="KEGG" id="ima:PO878_06390"/>
<dbReference type="PANTHER" id="PTHR43365:SF1">
    <property type="entry name" value="ACETYL-COA C-ACYLTRANSFERASE"/>
    <property type="match status" value="1"/>
</dbReference>
<feature type="domain" description="Thiolase N-terminal" evidence="6">
    <location>
        <begin position="4"/>
        <end position="260"/>
    </location>
</feature>
<evidence type="ECO:0000256" key="1">
    <source>
        <dbReference type="ARBA" id="ARBA00010982"/>
    </source>
</evidence>
<dbReference type="PIRSF" id="PIRSF000429">
    <property type="entry name" value="Ac-CoA_Ac_transf"/>
    <property type="match status" value="1"/>
</dbReference>
<accession>A0AAE9Y7V8</accession>
<dbReference type="Pfam" id="PF00108">
    <property type="entry name" value="Thiolase_N"/>
    <property type="match status" value="1"/>
</dbReference>
<dbReference type="Gene3D" id="3.40.47.10">
    <property type="match status" value="2"/>
</dbReference>
<evidence type="ECO:0000256" key="3">
    <source>
        <dbReference type="ARBA" id="ARBA00023315"/>
    </source>
</evidence>
<keyword evidence="9" id="KW-1185">Reference proteome</keyword>
<name>A0AAE9Y7V8_9ACTN</name>
<feature type="domain" description="Thiolase C-terminal" evidence="7">
    <location>
        <begin position="270"/>
        <end position="391"/>
    </location>
</feature>
<dbReference type="SUPFAM" id="SSF53901">
    <property type="entry name" value="Thiolase-like"/>
    <property type="match status" value="2"/>
</dbReference>
<feature type="active site" description="Proton acceptor" evidence="4">
    <location>
        <position position="378"/>
    </location>
</feature>
<reference evidence="8" key="1">
    <citation type="submission" date="2023-01" db="EMBL/GenBank/DDBJ databases">
        <title>The diversity of Class Acidimicrobiia in South China Sea sediment environments and the proposal of Iamia marina sp. nov., a novel species of the genus Iamia.</title>
        <authorList>
            <person name="He Y."/>
            <person name="Tian X."/>
        </authorList>
    </citation>
    <scope>NUCLEOTIDE SEQUENCE</scope>
    <source>
        <strain evidence="8">DSM 19957</strain>
    </source>
</reference>
<feature type="active site" description="Proton acceptor" evidence="4">
    <location>
        <position position="348"/>
    </location>
</feature>
<evidence type="ECO:0000259" key="7">
    <source>
        <dbReference type="Pfam" id="PF02803"/>
    </source>
</evidence>
<gene>
    <name evidence="8" type="ORF">PO878_06390</name>
</gene>